<dbReference type="Gene3D" id="3.40.970.10">
    <property type="entry name" value="Ribonuclease H1, N-terminal domain"/>
    <property type="match status" value="2"/>
</dbReference>
<evidence type="ECO:0000256" key="4">
    <source>
        <dbReference type="ARBA" id="ARBA00012180"/>
    </source>
</evidence>
<evidence type="ECO:0000259" key="10">
    <source>
        <dbReference type="PROSITE" id="PS50879"/>
    </source>
</evidence>
<keyword evidence="6" id="KW-0479">Metal-binding</keyword>
<keyword evidence="7" id="KW-0255">Endonuclease</keyword>
<feature type="domain" description="RNase H type-1" evidence="10">
    <location>
        <begin position="134"/>
        <end position="279"/>
    </location>
</feature>
<dbReference type="GO" id="GO:0000287">
    <property type="term" value="F:magnesium ion binding"/>
    <property type="evidence" value="ECO:0007669"/>
    <property type="project" value="InterPro"/>
</dbReference>
<keyword evidence="8" id="KW-0378">Hydrolase</keyword>
<dbReference type="Gene3D" id="3.30.420.10">
    <property type="entry name" value="Ribonuclease H-like superfamily/Ribonuclease H"/>
    <property type="match status" value="1"/>
</dbReference>
<evidence type="ECO:0000256" key="7">
    <source>
        <dbReference type="ARBA" id="ARBA00022759"/>
    </source>
</evidence>
<keyword evidence="9" id="KW-0460">Magnesium</keyword>
<dbReference type="AlphaFoldDB" id="A0A6C0H0I4"/>
<comment type="similarity">
    <text evidence="3">Belongs to the RNase H family.</text>
</comment>
<dbReference type="InterPro" id="IPR002156">
    <property type="entry name" value="RNaseH_domain"/>
</dbReference>
<accession>A0A6C0H0I4</accession>
<organism evidence="11">
    <name type="scientific">viral metagenome</name>
    <dbReference type="NCBI Taxonomy" id="1070528"/>
    <lineage>
        <taxon>unclassified sequences</taxon>
        <taxon>metagenomes</taxon>
        <taxon>organismal metagenomes</taxon>
    </lineage>
</organism>
<sequence>MFYAVRQGHKKGVLTNKEAFEKSIKDFPNPEYKEFNNMIDAFNYLSGKDVQSKEIKLFNSNKEDKKPKDDFNLKDSFYAVRIGHNPGIYKTWKECQEQIMHFPNQQFKKFSTRREAEDFIKNDTIIVDYDNTYDDSILNIYTDGASYHNGKPDCRASYGVYFGENDSRNESGLIIEKASNNRGELMGLLRAIELINDEEAVVHTDSMYGLRCVYDYGIKMKKDGYPKDVPNIDLIKKIRECLENKSNIKFHHLNSHTNKTDKHSIGNDIVDKMATEVLKKIREKNKIV</sequence>
<dbReference type="PROSITE" id="PS50879">
    <property type="entry name" value="RNASE_H_1"/>
    <property type="match status" value="1"/>
</dbReference>
<dbReference type="GO" id="GO:0003676">
    <property type="term" value="F:nucleic acid binding"/>
    <property type="evidence" value="ECO:0007669"/>
    <property type="project" value="InterPro"/>
</dbReference>
<reference evidence="11" key="1">
    <citation type="journal article" date="2020" name="Nature">
        <title>Giant virus diversity and host interactions through global metagenomics.</title>
        <authorList>
            <person name="Schulz F."/>
            <person name="Roux S."/>
            <person name="Paez-Espino D."/>
            <person name="Jungbluth S."/>
            <person name="Walsh D.A."/>
            <person name="Denef V.J."/>
            <person name="McMahon K.D."/>
            <person name="Konstantinidis K.T."/>
            <person name="Eloe-Fadrosh E.A."/>
            <person name="Kyrpides N.C."/>
            <person name="Woyke T."/>
        </authorList>
    </citation>
    <scope>NUCLEOTIDE SEQUENCE</scope>
    <source>
        <strain evidence="11">GVMAG-M-3300023179-4</strain>
    </source>
</reference>
<keyword evidence="5" id="KW-0540">Nuclease</keyword>
<evidence type="ECO:0000313" key="11">
    <source>
        <dbReference type="EMBL" id="QHT73949.1"/>
    </source>
</evidence>
<dbReference type="PANTHER" id="PTHR10642:SF26">
    <property type="entry name" value="RIBONUCLEASE H1"/>
    <property type="match status" value="1"/>
</dbReference>
<dbReference type="CDD" id="cd09280">
    <property type="entry name" value="RNase_HI_eukaryote_like"/>
    <property type="match status" value="1"/>
</dbReference>
<dbReference type="InterPro" id="IPR017067">
    <property type="entry name" value="RNase_H1_euk"/>
</dbReference>
<dbReference type="EMBL" id="MN739834">
    <property type="protein sequence ID" value="QHT73949.1"/>
    <property type="molecule type" value="Genomic_DNA"/>
</dbReference>
<dbReference type="GO" id="GO:0004523">
    <property type="term" value="F:RNA-DNA hybrid ribonuclease activity"/>
    <property type="evidence" value="ECO:0007669"/>
    <property type="project" value="UniProtKB-EC"/>
</dbReference>
<dbReference type="InterPro" id="IPR009027">
    <property type="entry name" value="Ribosomal_bL9/RNase_H1_N"/>
</dbReference>
<dbReference type="GO" id="GO:0043137">
    <property type="term" value="P:DNA replication, removal of RNA primer"/>
    <property type="evidence" value="ECO:0007669"/>
    <property type="project" value="TreeGrafter"/>
</dbReference>
<protein>
    <recommendedName>
        <fullName evidence="4">ribonuclease H</fullName>
        <ecNumber evidence="4">3.1.26.4</ecNumber>
    </recommendedName>
</protein>
<dbReference type="FunFam" id="3.40.970.10:FF:000001">
    <property type="entry name" value="Ribonuclease H1"/>
    <property type="match status" value="1"/>
</dbReference>
<evidence type="ECO:0000256" key="3">
    <source>
        <dbReference type="ARBA" id="ARBA00005300"/>
    </source>
</evidence>
<evidence type="ECO:0000256" key="1">
    <source>
        <dbReference type="ARBA" id="ARBA00000077"/>
    </source>
</evidence>
<dbReference type="SUPFAM" id="SSF53098">
    <property type="entry name" value="Ribonuclease H-like"/>
    <property type="match status" value="1"/>
</dbReference>
<dbReference type="PANTHER" id="PTHR10642">
    <property type="entry name" value="RIBONUCLEASE H1"/>
    <property type="match status" value="1"/>
</dbReference>
<dbReference type="SUPFAM" id="SSF55658">
    <property type="entry name" value="L9 N-domain-like"/>
    <property type="match status" value="2"/>
</dbReference>
<dbReference type="InterPro" id="IPR036397">
    <property type="entry name" value="RNaseH_sf"/>
</dbReference>
<proteinExistence type="inferred from homology"/>
<evidence type="ECO:0000256" key="8">
    <source>
        <dbReference type="ARBA" id="ARBA00022801"/>
    </source>
</evidence>
<evidence type="ECO:0000256" key="5">
    <source>
        <dbReference type="ARBA" id="ARBA00022722"/>
    </source>
</evidence>
<dbReference type="InterPro" id="IPR037056">
    <property type="entry name" value="RNase_H1_N_sf"/>
</dbReference>
<comment type="cofactor">
    <cofactor evidence="2">
        <name>Mg(2+)</name>
        <dbReference type="ChEBI" id="CHEBI:18420"/>
    </cofactor>
</comment>
<dbReference type="InterPro" id="IPR050092">
    <property type="entry name" value="RNase_H"/>
</dbReference>
<name>A0A6C0H0I4_9ZZZZ</name>
<dbReference type="Pfam" id="PF00075">
    <property type="entry name" value="RNase_H"/>
    <property type="match status" value="1"/>
</dbReference>
<dbReference type="InterPro" id="IPR011320">
    <property type="entry name" value="RNase_H1_N"/>
</dbReference>
<dbReference type="EC" id="3.1.26.4" evidence="4"/>
<comment type="catalytic activity">
    <reaction evidence="1">
        <text>Endonucleolytic cleavage to 5'-phosphomonoester.</text>
        <dbReference type="EC" id="3.1.26.4"/>
    </reaction>
</comment>
<evidence type="ECO:0000256" key="2">
    <source>
        <dbReference type="ARBA" id="ARBA00001946"/>
    </source>
</evidence>
<dbReference type="Pfam" id="PF01693">
    <property type="entry name" value="Cauli_VI"/>
    <property type="match status" value="2"/>
</dbReference>
<dbReference type="InterPro" id="IPR012337">
    <property type="entry name" value="RNaseH-like_sf"/>
</dbReference>
<evidence type="ECO:0000256" key="9">
    <source>
        <dbReference type="ARBA" id="ARBA00022842"/>
    </source>
</evidence>
<evidence type="ECO:0000256" key="6">
    <source>
        <dbReference type="ARBA" id="ARBA00022723"/>
    </source>
</evidence>
<dbReference type="PIRSF" id="PIRSF036852">
    <property type="entry name" value="Ribonuclease_H1_euk"/>
    <property type="match status" value="1"/>
</dbReference>